<gene>
    <name evidence="2" type="ORF">FVF75_10905</name>
</gene>
<organism evidence="2 3">
    <name type="scientific">Maritimibacter fusiformis</name>
    <dbReference type="NCBI Taxonomy" id="2603819"/>
    <lineage>
        <taxon>Bacteria</taxon>
        <taxon>Pseudomonadati</taxon>
        <taxon>Pseudomonadota</taxon>
        <taxon>Alphaproteobacteria</taxon>
        <taxon>Rhodobacterales</taxon>
        <taxon>Roseobacteraceae</taxon>
        <taxon>Maritimibacter</taxon>
    </lineage>
</organism>
<proteinExistence type="predicted"/>
<dbReference type="Pfam" id="PF06568">
    <property type="entry name" value="YjiS-like"/>
    <property type="match status" value="1"/>
</dbReference>
<dbReference type="RefSeq" id="WP_148378017.1">
    <property type="nucleotide sequence ID" value="NZ_VSIY01000009.1"/>
</dbReference>
<evidence type="ECO:0000259" key="1">
    <source>
        <dbReference type="Pfam" id="PF06568"/>
    </source>
</evidence>
<comment type="caution">
    <text evidence="2">The sequence shown here is derived from an EMBL/GenBank/DDBJ whole genome shotgun (WGS) entry which is preliminary data.</text>
</comment>
<name>A0A5D0RKB1_9RHOB</name>
<reference evidence="2 3" key="1">
    <citation type="submission" date="2019-08" db="EMBL/GenBank/DDBJ databases">
        <title>Identification of a novel species of the genus Boseongicola.</title>
        <authorList>
            <person name="Zhang X.-Q."/>
        </authorList>
    </citation>
    <scope>NUCLEOTIDE SEQUENCE [LARGE SCALE GENOMIC DNA]</scope>
    <source>
        <strain evidence="2 3">HY14</strain>
    </source>
</reference>
<dbReference type="Proteomes" id="UP000322080">
    <property type="component" value="Unassembled WGS sequence"/>
</dbReference>
<evidence type="ECO:0000313" key="2">
    <source>
        <dbReference type="EMBL" id="TYB80954.1"/>
    </source>
</evidence>
<evidence type="ECO:0000313" key="3">
    <source>
        <dbReference type="Proteomes" id="UP000322080"/>
    </source>
</evidence>
<keyword evidence="3" id="KW-1185">Reference proteome</keyword>
<protein>
    <submittedName>
        <fullName evidence="2">DUF1127 domain-containing protein</fullName>
    </submittedName>
</protein>
<dbReference type="InterPro" id="IPR009506">
    <property type="entry name" value="YjiS-like"/>
</dbReference>
<dbReference type="AlphaFoldDB" id="A0A5D0RKB1"/>
<dbReference type="EMBL" id="VSIY01000009">
    <property type="protein sequence ID" value="TYB80954.1"/>
    <property type="molecule type" value="Genomic_DNA"/>
</dbReference>
<accession>A0A5D0RKB1</accession>
<feature type="domain" description="YjiS-like" evidence="1">
    <location>
        <begin position="30"/>
        <end position="60"/>
    </location>
</feature>
<sequence length="65" mass="7635">MAAYSTSPDIGGRTFATRFSRFWHGVYARIIEAQEQRATRIMLEQLTDRELDDIGLTRWDVARMR</sequence>